<organism evidence="1 2">
    <name type="scientific">Caldinitratiruptor microaerophilus</name>
    <dbReference type="NCBI Taxonomy" id="671077"/>
    <lineage>
        <taxon>Bacteria</taxon>
        <taxon>Bacillati</taxon>
        <taxon>Bacillota</taxon>
        <taxon>Clostridia</taxon>
        <taxon>Eubacteriales</taxon>
        <taxon>Symbiobacteriaceae</taxon>
        <taxon>Caldinitratiruptor</taxon>
    </lineage>
</organism>
<name>A0AA35CK61_9FIRM</name>
<dbReference type="EMBL" id="AP025628">
    <property type="protein sequence ID" value="BDG60809.1"/>
    <property type="molecule type" value="Genomic_DNA"/>
</dbReference>
<evidence type="ECO:0000313" key="2">
    <source>
        <dbReference type="Proteomes" id="UP001163687"/>
    </source>
</evidence>
<dbReference type="Proteomes" id="UP001163687">
    <property type="component" value="Chromosome"/>
</dbReference>
<reference evidence="1" key="1">
    <citation type="submission" date="2022-03" db="EMBL/GenBank/DDBJ databases">
        <title>Complete genome sequence of Caldinitratiruptor microaerophilus.</title>
        <authorList>
            <person name="Mukaiyama R."/>
            <person name="Nishiyama T."/>
            <person name="Ueda K."/>
        </authorList>
    </citation>
    <scope>NUCLEOTIDE SEQUENCE</scope>
    <source>
        <strain evidence="1">JCM 16183</strain>
    </source>
</reference>
<dbReference type="AlphaFoldDB" id="A0AA35CK61"/>
<dbReference type="KEGG" id="cmic:caldi_18990"/>
<sequence length="184" mass="20550">MQRLSIPRRRWLLLGLGLLVFLAGWSLALVRGPRPPVPRRTLPGRAALVQETAAPAIRAGATVLYRKVYFPSGRTEESEEPAPAALVGMRRQDLTLYYPQWQVESFSPDRVVLRQDLPEPWRHVRLEGGEVVVYYGRAGHLGPVLSRTGIAADRLPPVDRHRLEQGVDVEGDEAVRAFLESDAS</sequence>
<protein>
    <recommendedName>
        <fullName evidence="3">Bypass of forespore C C-terminal domain-containing protein</fullName>
    </recommendedName>
</protein>
<keyword evidence="2" id="KW-1185">Reference proteome</keyword>
<gene>
    <name evidence="1" type="ORF">caldi_18990</name>
</gene>
<accession>A0AA35CK61</accession>
<dbReference type="RefSeq" id="WP_264841504.1">
    <property type="nucleotide sequence ID" value="NZ_AP025628.1"/>
</dbReference>
<proteinExistence type="predicted"/>
<evidence type="ECO:0000313" key="1">
    <source>
        <dbReference type="EMBL" id="BDG60809.1"/>
    </source>
</evidence>
<evidence type="ECO:0008006" key="3">
    <source>
        <dbReference type="Google" id="ProtNLM"/>
    </source>
</evidence>